<reference evidence="1 2" key="1">
    <citation type="journal article" date="2010" name="Proc. Natl. Acad. Sci. U.S.A.">
        <title>Insights into evolution of multicellular fungi from the assembled chromosomes of the mushroom Coprinopsis cinerea (Coprinus cinereus).</title>
        <authorList>
            <person name="Stajich J.E."/>
            <person name="Wilke S.K."/>
            <person name="Ahren D."/>
            <person name="Au C.H."/>
            <person name="Birren B.W."/>
            <person name="Borodovsky M."/>
            <person name="Burns C."/>
            <person name="Canback B."/>
            <person name="Casselton L.A."/>
            <person name="Cheng C.K."/>
            <person name="Deng J."/>
            <person name="Dietrich F.S."/>
            <person name="Fargo D.C."/>
            <person name="Farman M.L."/>
            <person name="Gathman A.C."/>
            <person name="Goldberg J."/>
            <person name="Guigo R."/>
            <person name="Hoegger P.J."/>
            <person name="Hooker J.B."/>
            <person name="Huggins A."/>
            <person name="James T.Y."/>
            <person name="Kamada T."/>
            <person name="Kilaru S."/>
            <person name="Kodira C."/>
            <person name="Kues U."/>
            <person name="Kupfer D."/>
            <person name="Kwan H.S."/>
            <person name="Lomsadze A."/>
            <person name="Li W."/>
            <person name="Lilly W.W."/>
            <person name="Ma L.J."/>
            <person name="Mackey A.J."/>
            <person name="Manning G."/>
            <person name="Martin F."/>
            <person name="Muraguchi H."/>
            <person name="Natvig D.O."/>
            <person name="Palmerini H."/>
            <person name="Ramesh M.A."/>
            <person name="Rehmeyer C.J."/>
            <person name="Roe B.A."/>
            <person name="Shenoy N."/>
            <person name="Stanke M."/>
            <person name="Ter-Hovhannisyan V."/>
            <person name="Tunlid A."/>
            <person name="Velagapudi R."/>
            <person name="Vision T.J."/>
            <person name="Zeng Q."/>
            <person name="Zolan M.E."/>
            <person name="Pukkila P.J."/>
        </authorList>
    </citation>
    <scope>NUCLEOTIDE SEQUENCE [LARGE SCALE GENOMIC DNA]</scope>
    <source>
        <strain evidence="2">Okayama-7 / 130 / ATCC MYA-4618 / FGSC 9003</strain>
    </source>
</reference>
<protein>
    <submittedName>
        <fullName evidence="1">Uncharacterized protein</fullName>
    </submittedName>
</protein>
<accession>D6RR12</accession>
<dbReference type="GeneID" id="9379776"/>
<evidence type="ECO:0000313" key="2">
    <source>
        <dbReference type="Proteomes" id="UP000001861"/>
    </source>
</evidence>
<keyword evidence="2" id="KW-1185">Reference proteome</keyword>
<gene>
    <name evidence="1" type="ORF">CC1G_15753</name>
</gene>
<sequence length="105" mass="11861">MADQNSEVKNKYTWNAESSFTFITHGSNTTTTTKQYSTKDQCDCTLLDPRRLGGKKNPVEYNSREQGNVTVSCAFGTTRRGLKMCLRLSWLVAPRKYVISDDGKL</sequence>
<dbReference type="RefSeq" id="XP_002910034.1">
    <property type="nucleotide sequence ID" value="XM_002909988.1"/>
</dbReference>
<dbReference type="Proteomes" id="UP000001861">
    <property type="component" value="Unassembled WGS sequence"/>
</dbReference>
<dbReference type="KEGG" id="cci:CC1G_15753"/>
<dbReference type="HOGENOM" id="CLU_2236453_0_0_1"/>
<comment type="caution">
    <text evidence="1">The sequence shown here is derived from an EMBL/GenBank/DDBJ whole genome shotgun (WGS) entry which is preliminary data.</text>
</comment>
<name>D6RR12_COPC7</name>
<organism evidence="1 2">
    <name type="scientific">Coprinopsis cinerea (strain Okayama-7 / 130 / ATCC MYA-4618 / FGSC 9003)</name>
    <name type="common">Inky cap fungus</name>
    <name type="synonym">Hormographiella aspergillata</name>
    <dbReference type="NCBI Taxonomy" id="240176"/>
    <lineage>
        <taxon>Eukaryota</taxon>
        <taxon>Fungi</taxon>
        <taxon>Dikarya</taxon>
        <taxon>Basidiomycota</taxon>
        <taxon>Agaricomycotina</taxon>
        <taxon>Agaricomycetes</taxon>
        <taxon>Agaricomycetidae</taxon>
        <taxon>Agaricales</taxon>
        <taxon>Agaricineae</taxon>
        <taxon>Psathyrellaceae</taxon>
        <taxon>Coprinopsis</taxon>
    </lineage>
</organism>
<dbReference type="InParanoid" id="D6RR12"/>
<dbReference type="EMBL" id="AACS02000013">
    <property type="protein sequence ID" value="EFI26540.1"/>
    <property type="molecule type" value="Genomic_DNA"/>
</dbReference>
<dbReference type="AlphaFoldDB" id="D6RR12"/>
<dbReference type="VEuPathDB" id="FungiDB:CC1G_15753"/>
<evidence type="ECO:0000313" key="1">
    <source>
        <dbReference type="EMBL" id="EFI26540.1"/>
    </source>
</evidence>
<proteinExistence type="predicted"/>